<evidence type="ECO:0000313" key="11">
    <source>
        <dbReference type="Proteomes" id="UP000619260"/>
    </source>
</evidence>
<dbReference type="CDD" id="cd06550">
    <property type="entry name" value="TM_ABC_iron-siderophores_like"/>
    <property type="match status" value="1"/>
</dbReference>
<dbReference type="GO" id="GO:0033214">
    <property type="term" value="P:siderophore-iron import into cell"/>
    <property type="evidence" value="ECO:0007669"/>
    <property type="project" value="TreeGrafter"/>
</dbReference>
<reference evidence="10" key="1">
    <citation type="submission" date="2021-01" db="EMBL/GenBank/DDBJ databases">
        <title>Whole genome shotgun sequence of Virgisporangium aliadipatigenens NBRC 105644.</title>
        <authorList>
            <person name="Komaki H."/>
            <person name="Tamura T."/>
        </authorList>
    </citation>
    <scope>NUCLEOTIDE SEQUENCE</scope>
    <source>
        <strain evidence="10">NBRC 105644</strain>
    </source>
</reference>
<evidence type="ECO:0000256" key="2">
    <source>
        <dbReference type="ARBA" id="ARBA00007935"/>
    </source>
</evidence>
<name>A0A8J3YGX1_9ACTN</name>
<keyword evidence="5 9" id="KW-0812">Transmembrane</keyword>
<evidence type="ECO:0000256" key="6">
    <source>
        <dbReference type="ARBA" id="ARBA00022989"/>
    </source>
</evidence>
<dbReference type="EMBL" id="BOPF01000006">
    <property type="protein sequence ID" value="GIJ44989.1"/>
    <property type="molecule type" value="Genomic_DNA"/>
</dbReference>
<comment type="caution">
    <text evidence="10">The sequence shown here is derived from an EMBL/GenBank/DDBJ whole genome shotgun (WGS) entry which is preliminary data.</text>
</comment>
<dbReference type="PANTHER" id="PTHR30472:SF1">
    <property type="entry name" value="FE(3+) DICITRATE TRANSPORT SYSTEM PERMEASE PROTEIN FECC-RELATED"/>
    <property type="match status" value="1"/>
</dbReference>
<evidence type="ECO:0000256" key="3">
    <source>
        <dbReference type="ARBA" id="ARBA00022448"/>
    </source>
</evidence>
<sequence length="356" mass="36755">MSTGVATETPPTGALFDDPTRSGPKRRISTRLLGLIGVLAALVVVCLLSIAVGSRAIPLGDVWHALFSPSGTDTDTVVRELRIPRTVLGLLAGAALGLAGCIMQVLTRNPLSDPGLFGINQGAAAAIVIGITLFGVTGPAALVWFAFAGAVVATVLVYGVSTGNSGASAARFVLAGIAVQYVLVGLNQALQLADRAALDRYRFWIIGSLANRDPEQLYVLGPVIGAGMLLALALAPGFNAMALGDDTARALGAHVGRTKILGLLAVILLCGAATAACGPIAFIGLMIPQIVRTLVGVDHRWVLPMSMLAAPVLLIGGDVVGRVINRPQEVQVGIITDVVGGLVFIFLIRRRRTAQL</sequence>
<evidence type="ECO:0000256" key="1">
    <source>
        <dbReference type="ARBA" id="ARBA00004651"/>
    </source>
</evidence>
<evidence type="ECO:0000256" key="8">
    <source>
        <dbReference type="SAM" id="MobiDB-lite"/>
    </source>
</evidence>
<evidence type="ECO:0000256" key="7">
    <source>
        <dbReference type="ARBA" id="ARBA00023136"/>
    </source>
</evidence>
<feature type="transmembrane region" description="Helical" evidence="9">
    <location>
        <begin position="260"/>
        <end position="287"/>
    </location>
</feature>
<feature type="transmembrane region" description="Helical" evidence="9">
    <location>
        <begin position="87"/>
        <end position="106"/>
    </location>
</feature>
<dbReference type="Proteomes" id="UP000619260">
    <property type="component" value="Unassembled WGS sequence"/>
</dbReference>
<feature type="transmembrane region" description="Helical" evidence="9">
    <location>
        <begin position="299"/>
        <end position="320"/>
    </location>
</feature>
<dbReference type="SUPFAM" id="SSF81345">
    <property type="entry name" value="ABC transporter involved in vitamin B12 uptake, BtuC"/>
    <property type="match status" value="1"/>
</dbReference>
<feature type="transmembrane region" description="Helical" evidence="9">
    <location>
        <begin position="32"/>
        <end position="52"/>
    </location>
</feature>
<gene>
    <name evidence="10" type="ORF">Val02_18750</name>
</gene>
<dbReference type="PANTHER" id="PTHR30472">
    <property type="entry name" value="FERRIC ENTEROBACTIN TRANSPORT SYSTEM PERMEASE PROTEIN"/>
    <property type="match status" value="1"/>
</dbReference>
<dbReference type="AlphaFoldDB" id="A0A8J3YGX1"/>
<organism evidence="10 11">
    <name type="scientific">Virgisporangium aliadipatigenens</name>
    <dbReference type="NCBI Taxonomy" id="741659"/>
    <lineage>
        <taxon>Bacteria</taxon>
        <taxon>Bacillati</taxon>
        <taxon>Actinomycetota</taxon>
        <taxon>Actinomycetes</taxon>
        <taxon>Micromonosporales</taxon>
        <taxon>Micromonosporaceae</taxon>
        <taxon>Virgisporangium</taxon>
    </lineage>
</organism>
<accession>A0A8J3YGX1</accession>
<feature type="transmembrane region" description="Helical" evidence="9">
    <location>
        <begin position="172"/>
        <end position="190"/>
    </location>
</feature>
<dbReference type="GO" id="GO:0005886">
    <property type="term" value="C:plasma membrane"/>
    <property type="evidence" value="ECO:0007669"/>
    <property type="project" value="UniProtKB-SubCell"/>
</dbReference>
<feature type="compositionally biased region" description="Polar residues" evidence="8">
    <location>
        <begin position="1"/>
        <end position="10"/>
    </location>
</feature>
<feature type="transmembrane region" description="Helical" evidence="9">
    <location>
        <begin position="142"/>
        <end position="160"/>
    </location>
</feature>
<evidence type="ECO:0000313" key="10">
    <source>
        <dbReference type="EMBL" id="GIJ44989.1"/>
    </source>
</evidence>
<feature type="region of interest" description="Disordered" evidence="8">
    <location>
        <begin position="1"/>
        <end position="23"/>
    </location>
</feature>
<evidence type="ECO:0000256" key="9">
    <source>
        <dbReference type="SAM" id="Phobius"/>
    </source>
</evidence>
<feature type="transmembrane region" description="Helical" evidence="9">
    <location>
        <begin position="217"/>
        <end position="239"/>
    </location>
</feature>
<evidence type="ECO:0000256" key="4">
    <source>
        <dbReference type="ARBA" id="ARBA00022475"/>
    </source>
</evidence>
<keyword evidence="6 9" id="KW-1133">Transmembrane helix</keyword>
<proteinExistence type="inferred from homology"/>
<evidence type="ECO:0000256" key="5">
    <source>
        <dbReference type="ARBA" id="ARBA00022692"/>
    </source>
</evidence>
<keyword evidence="7 9" id="KW-0472">Membrane</keyword>
<protein>
    <submittedName>
        <fullName evidence="10">Iron ABC transporter permease</fullName>
    </submittedName>
</protein>
<feature type="transmembrane region" description="Helical" evidence="9">
    <location>
        <begin position="332"/>
        <end position="349"/>
    </location>
</feature>
<comment type="similarity">
    <text evidence="2">Belongs to the binding-protein-dependent transport system permease family. FecCD subfamily.</text>
</comment>
<dbReference type="InterPro" id="IPR000522">
    <property type="entry name" value="ABC_transptr_permease_BtuC"/>
</dbReference>
<dbReference type="FunFam" id="1.10.3470.10:FF:000001">
    <property type="entry name" value="Vitamin B12 ABC transporter permease BtuC"/>
    <property type="match status" value="1"/>
</dbReference>
<dbReference type="GO" id="GO:0022857">
    <property type="term" value="F:transmembrane transporter activity"/>
    <property type="evidence" value="ECO:0007669"/>
    <property type="project" value="InterPro"/>
</dbReference>
<keyword evidence="3" id="KW-0813">Transport</keyword>
<keyword evidence="11" id="KW-1185">Reference proteome</keyword>
<feature type="transmembrane region" description="Helical" evidence="9">
    <location>
        <begin position="118"/>
        <end position="136"/>
    </location>
</feature>
<dbReference type="Pfam" id="PF01032">
    <property type="entry name" value="FecCD"/>
    <property type="match status" value="1"/>
</dbReference>
<keyword evidence="4" id="KW-1003">Cell membrane</keyword>
<comment type="subcellular location">
    <subcellularLocation>
        <location evidence="1">Cell membrane</location>
        <topology evidence="1">Multi-pass membrane protein</topology>
    </subcellularLocation>
</comment>
<dbReference type="Gene3D" id="1.10.3470.10">
    <property type="entry name" value="ABC transporter involved in vitamin B12 uptake, BtuC"/>
    <property type="match status" value="1"/>
</dbReference>
<dbReference type="InterPro" id="IPR037294">
    <property type="entry name" value="ABC_BtuC-like"/>
</dbReference>